<feature type="binding site" evidence="13">
    <location>
        <begin position="163"/>
        <end position="164"/>
    </location>
    <ligand>
        <name>(S)-2,3,4,5-tetrahydrodipicolinate</name>
        <dbReference type="ChEBI" id="CHEBI:16845"/>
    </ligand>
</feature>
<keyword evidence="8 13" id="KW-0457">Lysine biosynthesis</keyword>
<proteinExistence type="inferred from homology"/>
<sequence length="264" mass="27887">MTTSLIINGAAGRMGRRITALAVENGNFDITAALEHTESMMLGMDAGEVAGVGNIDTKISSEKPDGADVMIDFTLAAAADETISYCLSSGTALIMGTTGLSEKQLAAVKSASEKIAVIQATNMSVGMNVLFEMAKNAASMLGDEYDIEIIEQHHRFKKDSPSGSALTLAERAAEGAGLDYPACLQHGREGGDCLRKKGTIGMHAVRCGDIIGEHEVLYSCLGETVKLSHSAHNRDNFVRGAIRAAHWIAGKKPGLYTMKDVLGL</sequence>
<dbReference type="GO" id="GO:0016726">
    <property type="term" value="F:oxidoreductase activity, acting on CH or CH2 groups, NAD or NADP as acceptor"/>
    <property type="evidence" value="ECO:0007669"/>
    <property type="project" value="UniProtKB-UniRule"/>
</dbReference>
<keyword evidence="6 13" id="KW-0560">Oxidoreductase</keyword>
<dbReference type="InterPro" id="IPR022664">
    <property type="entry name" value="DapB_N_CS"/>
</dbReference>
<dbReference type="InterPro" id="IPR036291">
    <property type="entry name" value="NAD(P)-bd_dom_sf"/>
</dbReference>
<comment type="function">
    <text evidence="13">Catalyzes the conversion of 4-hydroxy-tetrahydrodipicolinate (HTPA) to tetrahydrodipicolinate.</text>
</comment>
<dbReference type="OrthoDB" id="9790352at2"/>
<feature type="binding site" evidence="13">
    <location>
        <begin position="96"/>
        <end position="98"/>
    </location>
    <ligand>
        <name>NAD(+)</name>
        <dbReference type="ChEBI" id="CHEBI:57540"/>
    </ligand>
</feature>
<name>A0A1Q2MDP2_9BACT</name>
<dbReference type="KEGG" id="pbas:SMSP2_00730"/>
<dbReference type="GO" id="GO:0008839">
    <property type="term" value="F:4-hydroxy-tetrahydrodipicolinate reductase"/>
    <property type="evidence" value="ECO:0007669"/>
    <property type="project" value="UniProtKB-UniRule"/>
</dbReference>
<evidence type="ECO:0000256" key="4">
    <source>
        <dbReference type="ARBA" id="ARBA00022857"/>
    </source>
</evidence>
<dbReference type="PANTHER" id="PTHR20836:SF0">
    <property type="entry name" value="4-HYDROXY-TETRAHYDRODIPICOLINATE REDUCTASE 1, CHLOROPLASTIC-RELATED"/>
    <property type="match status" value="1"/>
</dbReference>
<keyword evidence="4 13" id="KW-0521">NADP</keyword>
<dbReference type="EC" id="1.17.1.8" evidence="10 13"/>
<feature type="domain" description="Dihydrodipicolinate reductase C-terminal" evidence="15">
    <location>
        <begin position="126"/>
        <end position="262"/>
    </location>
</feature>
<reference evidence="17" key="1">
    <citation type="submission" date="2017-02" db="EMBL/GenBank/DDBJ databases">
        <title>Comparative genomics and description of representatives of a novel lineage of planctomycetes thriving in anoxic sediments.</title>
        <authorList>
            <person name="Spring S."/>
            <person name="Bunk B."/>
            <person name="Sproer C."/>
        </authorList>
    </citation>
    <scope>NUCLEOTIDE SEQUENCE [LARGE SCALE GENOMIC DNA]</scope>
    <source>
        <strain evidence="17">SM-Chi-D1</strain>
    </source>
</reference>
<organism evidence="16 17">
    <name type="scientific">Limihaloglobus sulfuriphilus</name>
    <dbReference type="NCBI Taxonomy" id="1851148"/>
    <lineage>
        <taxon>Bacteria</taxon>
        <taxon>Pseudomonadati</taxon>
        <taxon>Planctomycetota</taxon>
        <taxon>Phycisphaerae</taxon>
        <taxon>Sedimentisphaerales</taxon>
        <taxon>Sedimentisphaeraceae</taxon>
        <taxon>Limihaloglobus</taxon>
    </lineage>
</organism>
<feature type="domain" description="Dihydrodipicolinate reductase N-terminal" evidence="14">
    <location>
        <begin position="4"/>
        <end position="123"/>
    </location>
</feature>
<dbReference type="STRING" id="1851148.SMSP2_00730"/>
<dbReference type="RefSeq" id="WP_146682651.1">
    <property type="nucleotide sequence ID" value="NZ_CP019646.1"/>
</dbReference>
<dbReference type="Pfam" id="PF05173">
    <property type="entry name" value="DapB_C"/>
    <property type="match status" value="1"/>
</dbReference>
<feature type="active site" description="Proton donor/acceptor" evidence="13">
    <location>
        <position position="153"/>
    </location>
</feature>
<keyword evidence="5 13" id="KW-0220">Diaminopimelate biosynthesis</keyword>
<keyword evidence="3 13" id="KW-0028">Amino-acid biosynthesis</keyword>
<dbReference type="SUPFAM" id="SSF55347">
    <property type="entry name" value="Glyceraldehyde-3-phosphate dehydrogenase-like, C-terminal domain"/>
    <property type="match status" value="1"/>
</dbReference>
<comment type="subunit">
    <text evidence="13">Homotetramer.</text>
</comment>
<keyword evidence="7 13" id="KW-0520">NAD</keyword>
<evidence type="ECO:0000256" key="3">
    <source>
        <dbReference type="ARBA" id="ARBA00022605"/>
    </source>
</evidence>
<dbReference type="UniPathway" id="UPA00034">
    <property type="reaction ID" value="UER00018"/>
</dbReference>
<evidence type="ECO:0000256" key="6">
    <source>
        <dbReference type="ARBA" id="ARBA00023002"/>
    </source>
</evidence>
<evidence type="ECO:0000256" key="2">
    <source>
        <dbReference type="ARBA" id="ARBA00022490"/>
    </source>
</evidence>
<accession>A0A1Q2MDP2</accession>
<evidence type="ECO:0000256" key="10">
    <source>
        <dbReference type="ARBA" id="ARBA00038983"/>
    </source>
</evidence>
<evidence type="ECO:0000256" key="12">
    <source>
        <dbReference type="ARBA" id="ARBA00049396"/>
    </source>
</evidence>
<dbReference type="GO" id="GO:0019877">
    <property type="term" value="P:diaminopimelate biosynthetic process"/>
    <property type="evidence" value="ECO:0007669"/>
    <property type="project" value="UniProtKB-UniRule"/>
</dbReference>
<comment type="catalytic activity">
    <reaction evidence="12 13">
        <text>(S)-2,3,4,5-tetrahydrodipicolinate + NAD(+) + H2O = (2S,4S)-4-hydroxy-2,3,4,5-tetrahydrodipicolinate + NADH + H(+)</text>
        <dbReference type="Rhea" id="RHEA:35323"/>
        <dbReference type="ChEBI" id="CHEBI:15377"/>
        <dbReference type="ChEBI" id="CHEBI:15378"/>
        <dbReference type="ChEBI" id="CHEBI:16845"/>
        <dbReference type="ChEBI" id="CHEBI:57540"/>
        <dbReference type="ChEBI" id="CHEBI:57945"/>
        <dbReference type="ChEBI" id="CHEBI:67139"/>
        <dbReference type="EC" id="1.17.1.8"/>
    </reaction>
</comment>
<evidence type="ECO:0000256" key="8">
    <source>
        <dbReference type="ARBA" id="ARBA00023154"/>
    </source>
</evidence>
<dbReference type="HAMAP" id="MF_00102">
    <property type="entry name" value="DapB"/>
    <property type="match status" value="1"/>
</dbReference>
<evidence type="ECO:0000313" key="16">
    <source>
        <dbReference type="EMBL" id="AQQ70382.1"/>
    </source>
</evidence>
<feature type="binding site" evidence="13">
    <location>
        <begin position="120"/>
        <end position="123"/>
    </location>
    <ligand>
        <name>NAD(+)</name>
        <dbReference type="ChEBI" id="CHEBI:57540"/>
    </ligand>
</feature>
<comment type="caution">
    <text evidence="13">Was originally thought to be a dihydrodipicolinate reductase (DHDPR), catalyzing the conversion of dihydrodipicolinate to tetrahydrodipicolinate. However, it was shown in E.coli that the substrate of the enzymatic reaction is not dihydrodipicolinate (DHDP) but in fact (2S,4S)-4-hydroxy-2,3,4,5-tetrahydrodipicolinic acid (HTPA), the product released by the DapA-catalyzed reaction.</text>
</comment>
<feature type="binding site" evidence="13">
    <location>
        <begin position="9"/>
        <end position="14"/>
    </location>
    <ligand>
        <name>NAD(+)</name>
        <dbReference type="ChEBI" id="CHEBI:57540"/>
    </ligand>
</feature>
<dbReference type="Gene3D" id="3.40.50.720">
    <property type="entry name" value="NAD(P)-binding Rossmann-like Domain"/>
    <property type="match status" value="1"/>
</dbReference>
<dbReference type="InterPro" id="IPR000846">
    <property type="entry name" value="DapB_N"/>
</dbReference>
<comment type="catalytic activity">
    <reaction evidence="11 13">
        <text>(S)-2,3,4,5-tetrahydrodipicolinate + NADP(+) + H2O = (2S,4S)-4-hydroxy-2,3,4,5-tetrahydrodipicolinate + NADPH + H(+)</text>
        <dbReference type="Rhea" id="RHEA:35331"/>
        <dbReference type="ChEBI" id="CHEBI:15377"/>
        <dbReference type="ChEBI" id="CHEBI:15378"/>
        <dbReference type="ChEBI" id="CHEBI:16845"/>
        <dbReference type="ChEBI" id="CHEBI:57783"/>
        <dbReference type="ChEBI" id="CHEBI:58349"/>
        <dbReference type="ChEBI" id="CHEBI:67139"/>
        <dbReference type="EC" id="1.17.1.8"/>
    </reaction>
</comment>
<dbReference type="NCBIfam" id="TIGR00036">
    <property type="entry name" value="dapB"/>
    <property type="match status" value="1"/>
</dbReference>
<keyword evidence="17" id="KW-1185">Reference proteome</keyword>
<evidence type="ECO:0000259" key="14">
    <source>
        <dbReference type="Pfam" id="PF01113"/>
    </source>
</evidence>
<dbReference type="PROSITE" id="PS01298">
    <property type="entry name" value="DAPB"/>
    <property type="match status" value="1"/>
</dbReference>
<comment type="subcellular location">
    <subcellularLocation>
        <location evidence="13">Cytoplasm</location>
    </subcellularLocation>
</comment>
<dbReference type="InterPro" id="IPR022663">
    <property type="entry name" value="DapB_C"/>
</dbReference>
<dbReference type="GO" id="GO:0005829">
    <property type="term" value="C:cytosol"/>
    <property type="evidence" value="ECO:0007669"/>
    <property type="project" value="TreeGrafter"/>
</dbReference>
<dbReference type="PIRSF" id="PIRSF000161">
    <property type="entry name" value="DHPR"/>
    <property type="match status" value="1"/>
</dbReference>
<evidence type="ECO:0000256" key="11">
    <source>
        <dbReference type="ARBA" id="ARBA00049080"/>
    </source>
</evidence>
<dbReference type="Proteomes" id="UP000188181">
    <property type="component" value="Chromosome"/>
</dbReference>
<dbReference type="PANTHER" id="PTHR20836">
    <property type="entry name" value="DIHYDRODIPICOLINATE REDUCTASE"/>
    <property type="match status" value="1"/>
</dbReference>
<dbReference type="CDD" id="cd02274">
    <property type="entry name" value="DHDPR_N"/>
    <property type="match status" value="1"/>
</dbReference>
<dbReference type="SUPFAM" id="SSF51735">
    <property type="entry name" value="NAD(P)-binding Rossmann-fold domains"/>
    <property type="match status" value="1"/>
</dbReference>
<dbReference type="AlphaFoldDB" id="A0A1Q2MDP2"/>
<evidence type="ECO:0000256" key="7">
    <source>
        <dbReference type="ARBA" id="ARBA00023027"/>
    </source>
</evidence>
<comment type="pathway">
    <text evidence="9 13">Amino-acid biosynthesis; L-lysine biosynthesis via DAP pathway; (S)-tetrahydrodipicolinate from L-aspartate: step 4/4.</text>
</comment>
<feature type="binding site" evidence="13">
    <location>
        <position position="154"/>
    </location>
    <ligand>
        <name>(S)-2,3,4,5-tetrahydrodipicolinate</name>
        <dbReference type="ChEBI" id="CHEBI:16845"/>
    </ligand>
</feature>
<protein>
    <recommendedName>
        <fullName evidence="10 13">4-hydroxy-tetrahydrodipicolinate reductase</fullName>
        <shortName evidence="13">HTPA reductase</shortName>
        <ecNumber evidence="10 13">1.17.1.8</ecNumber>
    </recommendedName>
</protein>
<evidence type="ECO:0000256" key="5">
    <source>
        <dbReference type="ARBA" id="ARBA00022915"/>
    </source>
</evidence>
<feature type="binding site" evidence="13">
    <location>
        <position position="35"/>
    </location>
    <ligand>
        <name>NAD(+)</name>
        <dbReference type="ChEBI" id="CHEBI:57540"/>
    </ligand>
</feature>
<dbReference type="GO" id="GO:0009089">
    <property type="term" value="P:lysine biosynthetic process via diaminopimelate"/>
    <property type="evidence" value="ECO:0007669"/>
    <property type="project" value="UniProtKB-UniRule"/>
</dbReference>
<feature type="active site" description="Proton donor" evidence="13">
    <location>
        <position position="157"/>
    </location>
</feature>
<evidence type="ECO:0000259" key="15">
    <source>
        <dbReference type="Pfam" id="PF05173"/>
    </source>
</evidence>
<evidence type="ECO:0000256" key="1">
    <source>
        <dbReference type="ARBA" id="ARBA00006642"/>
    </source>
</evidence>
<comment type="similarity">
    <text evidence="1 13">Belongs to the DapB family.</text>
</comment>
<dbReference type="EMBL" id="CP019646">
    <property type="protein sequence ID" value="AQQ70382.1"/>
    <property type="molecule type" value="Genomic_DNA"/>
</dbReference>
<dbReference type="InterPro" id="IPR023940">
    <property type="entry name" value="DHDPR_bac"/>
</dbReference>
<dbReference type="GO" id="GO:0051287">
    <property type="term" value="F:NAD binding"/>
    <property type="evidence" value="ECO:0007669"/>
    <property type="project" value="UniProtKB-UniRule"/>
</dbReference>
<dbReference type="GO" id="GO:0050661">
    <property type="term" value="F:NADP binding"/>
    <property type="evidence" value="ECO:0007669"/>
    <property type="project" value="UniProtKB-UniRule"/>
</dbReference>
<keyword evidence="2 13" id="KW-0963">Cytoplasm</keyword>
<comment type="caution">
    <text evidence="13">Lacks conserved residue(s) required for the propagation of feature annotation.</text>
</comment>
<evidence type="ECO:0000313" key="17">
    <source>
        <dbReference type="Proteomes" id="UP000188181"/>
    </source>
</evidence>
<gene>
    <name evidence="13 16" type="primary">dapB</name>
    <name evidence="16" type="ORF">SMSP2_00730</name>
</gene>
<dbReference type="Pfam" id="PF01113">
    <property type="entry name" value="DapB_N"/>
    <property type="match status" value="1"/>
</dbReference>
<evidence type="ECO:0000256" key="9">
    <source>
        <dbReference type="ARBA" id="ARBA00037922"/>
    </source>
</evidence>
<evidence type="ECO:0000256" key="13">
    <source>
        <dbReference type="HAMAP-Rule" id="MF_00102"/>
    </source>
</evidence>
<dbReference type="Gene3D" id="3.30.360.10">
    <property type="entry name" value="Dihydrodipicolinate Reductase, domain 2"/>
    <property type="match status" value="1"/>
</dbReference>